<dbReference type="AlphaFoldDB" id="A0A4V1M1K9"/>
<organism evidence="1 2">
    <name type="scientific">Halarcobacter mediterraneus</name>
    <dbReference type="NCBI Taxonomy" id="2023153"/>
    <lineage>
        <taxon>Bacteria</taxon>
        <taxon>Pseudomonadati</taxon>
        <taxon>Campylobacterota</taxon>
        <taxon>Epsilonproteobacteria</taxon>
        <taxon>Campylobacterales</taxon>
        <taxon>Arcobacteraceae</taxon>
        <taxon>Halarcobacter</taxon>
    </lineage>
</organism>
<protein>
    <submittedName>
        <fullName evidence="1">Uncharacterized protein</fullName>
    </submittedName>
</protein>
<evidence type="ECO:0000313" key="2">
    <source>
        <dbReference type="Proteomes" id="UP000289718"/>
    </source>
</evidence>
<reference evidence="1 2" key="1">
    <citation type="submission" date="2017-09" db="EMBL/GenBank/DDBJ databases">
        <title>Genomics of the genus Arcobacter.</title>
        <authorList>
            <person name="Perez-Cataluna A."/>
            <person name="Figueras M.J."/>
            <person name="Salas-Masso N."/>
        </authorList>
    </citation>
    <scope>NUCLEOTIDE SEQUENCE [LARGE SCALE GENOMIC DNA]</scope>
    <source>
        <strain evidence="1 2">F156-34</strain>
    </source>
</reference>
<dbReference type="Proteomes" id="UP000289718">
    <property type="component" value="Unassembled WGS sequence"/>
</dbReference>
<dbReference type="RefSeq" id="WP_129060347.1">
    <property type="nucleotide sequence ID" value="NZ_NXIE01000001.1"/>
</dbReference>
<sequence length="120" mass="14178">MQSKTELNSKSYHISSDLKQQEIIIHPKQSTIYNYLLFKQLTIYDFLKDNNMNKLTNEELRILNLLEIKFKNKSLTKKDLDEITSKLILQEFITKLLGNPSLFSSKETIRVNILIQMNQQ</sequence>
<keyword evidence="2" id="KW-1185">Reference proteome</keyword>
<dbReference type="EMBL" id="NXIE01000001">
    <property type="protein sequence ID" value="RXK14236.1"/>
    <property type="molecule type" value="Genomic_DNA"/>
</dbReference>
<comment type="caution">
    <text evidence="1">The sequence shown here is derived from an EMBL/GenBank/DDBJ whole genome shotgun (WGS) entry which is preliminary data.</text>
</comment>
<evidence type="ECO:0000313" key="1">
    <source>
        <dbReference type="EMBL" id="RXK14236.1"/>
    </source>
</evidence>
<name>A0A4V1M1K9_9BACT</name>
<proteinExistence type="predicted"/>
<gene>
    <name evidence="1" type="ORF">CP965_01960</name>
</gene>
<accession>A0A4V1M1K9</accession>